<dbReference type="Proteomes" id="UP000582659">
    <property type="component" value="Unassembled WGS sequence"/>
</dbReference>
<protein>
    <submittedName>
        <fullName evidence="2">(pine wood nematode) hypothetical protein</fullName>
    </submittedName>
</protein>
<dbReference type="EMBL" id="CAJFDI010000005">
    <property type="protein sequence ID" value="CAD5232610.1"/>
    <property type="molecule type" value="Genomic_DNA"/>
</dbReference>
<evidence type="ECO:0000313" key="2">
    <source>
        <dbReference type="EMBL" id="CAD5232610.1"/>
    </source>
</evidence>
<reference evidence="6" key="1">
    <citation type="submission" date="2016-11" db="UniProtKB">
        <authorList>
            <consortium name="WormBaseParasite"/>
        </authorList>
    </citation>
    <scope>IDENTIFICATION</scope>
</reference>
<dbReference type="EMBL" id="CAJFCV020000005">
    <property type="protein sequence ID" value="CAG9125290.1"/>
    <property type="molecule type" value="Genomic_DNA"/>
</dbReference>
<reference evidence="3" key="2">
    <citation type="submission" date="2020-08" db="EMBL/GenBank/DDBJ databases">
        <authorList>
            <person name="Kikuchi T."/>
        </authorList>
    </citation>
    <scope>NUCLEOTIDE SEQUENCE</scope>
    <source>
        <strain evidence="2">Ka4C1</strain>
    </source>
</reference>
<evidence type="ECO:0000313" key="3">
    <source>
        <dbReference type="EMBL" id="CAG9125290.1"/>
    </source>
</evidence>
<gene>
    <name evidence="2" type="ORF">BXYJ_LOCUS12701</name>
</gene>
<dbReference type="Proteomes" id="UP000095284">
    <property type="component" value="Unplaced"/>
</dbReference>
<evidence type="ECO:0000256" key="1">
    <source>
        <dbReference type="SAM" id="MobiDB-lite"/>
    </source>
</evidence>
<keyword evidence="5" id="KW-1185">Reference proteome</keyword>
<dbReference type="Proteomes" id="UP000659654">
    <property type="component" value="Unassembled WGS sequence"/>
</dbReference>
<dbReference type="AlphaFoldDB" id="A0A1I7RN07"/>
<sequence>MFLMEYIKKPSRRRYQFRIIHKMKFIASFCLLIAVISALPQIDITNGQAKQAHHNHHDNSKPVSAGESPKHKLFGNLSKSPTSDLFLHMLKYVNVTGDGFVKSLENGQVEHHKKLDIDLILKRNHYIINQTLHLVDTKVAREEKIPALMILAEYYLVAEDYTRDAYEDKFEEYIDFLVELKKILRHSVPFNELNYFDAQIDILLKARGNLDFPVEN</sequence>
<feature type="region of interest" description="Disordered" evidence="1">
    <location>
        <begin position="49"/>
        <end position="68"/>
    </location>
</feature>
<evidence type="ECO:0000313" key="4">
    <source>
        <dbReference type="Proteomes" id="UP000095284"/>
    </source>
</evidence>
<organism evidence="4 6">
    <name type="scientific">Bursaphelenchus xylophilus</name>
    <name type="common">Pinewood nematode worm</name>
    <name type="synonym">Aphelenchoides xylophilus</name>
    <dbReference type="NCBI Taxonomy" id="6326"/>
    <lineage>
        <taxon>Eukaryota</taxon>
        <taxon>Metazoa</taxon>
        <taxon>Ecdysozoa</taxon>
        <taxon>Nematoda</taxon>
        <taxon>Chromadorea</taxon>
        <taxon>Rhabditida</taxon>
        <taxon>Tylenchina</taxon>
        <taxon>Tylenchomorpha</taxon>
        <taxon>Aphelenchoidea</taxon>
        <taxon>Aphelenchoididae</taxon>
        <taxon>Bursaphelenchus</taxon>
    </lineage>
</organism>
<name>A0A1I7RN07_BURXY</name>
<proteinExistence type="predicted"/>
<evidence type="ECO:0000313" key="5">
    <source>
        <dbReference type="Proteomes" id="UP000659654"/>
    </source>
</evidence>
<evidence type="ECO:0000313" key="6">
    <source>
        <dbReference type="WBParaSite" id="BXY_0209300.1"/>
    </source>
</evidence>
<accession>A0A1I7RN07</accession>
<dbReference type="OrthoDB" id="10551338at2759"/>
<dbReference type="WBParaSite" id="BXY_0209300.1">
    <property type="protein sequence ID" value="BXY_0209300.1"/>
    <property type="gene ID" value="BXY_0209300"/>
</dbReference>